<proteinExistence type="predicted"/>
<feature type="transmembrane region" description="Helical" evidence="7">
    <location>
        <begin position="208"/>
        <end position="230"/>
    </location>
</feature>
<comment type="caution">
    <text evidence="9">The sequence shown here is derived from an EMBL/GenBank/DDBJ whole genome shotgun (WGS) entry which is preliminary data.</text>
</comment>
<dbReference type="InterPro" id="IPR019108">
    <property type="entry name" value="Caa3_assmbl_CtaG-rel"/>
</dbReference>
<dbReference type="PANTHER" id="PTHR34820">
    <property type="entry name" value="INNER MEMBRANE PROTEIN YEBZ"/>
    <property type="match status" value="1"/>
</dbReference>
<feature type="transmembrane region" description="Helical" evidence="7">
    <location>
        <begin position="176"/>
        <end position="196"/>
    </location>
</feature>
<evidence type="ECO:0000256" key="2">
    <source>
        <dbReference type="ARBA" id="ARBA00022475"/>
    </source>
</evidence>
<evidence type="ECO:0000256" key="3">
    <source>
        <dbReference type="ARBA" id="ARBA00022692"/>
    </source>
</evidence>
<feature type="transmembrane region" description="Helical" evidence="7">
    <location>
        <begin position="498"/>
        <end position="520"/>
    </location>
</feature>
<protein>
    <submittedName>
        <fullName evidence="9">Cytochrome c oxidase assembly protein</fullName>
    </submittedName>
</protein>
<dbReference type="Pfam" id="PF05425">
    <property type="entry name" value="CopD"/>
    <property type="match status" value="1"/>
</dbReference>
<feature type="transmembrane region" description="Helical" evidence="7">
    <location>
        <begin position="242"/>
        <end position="266"/>
    </location>
</feature>
<evidence type="ECO:0000256" key="1">
    <source>
        <dbReference type="ARBA" id="ARBA00004651"/>
    </source>
</evidence>
<dbReference type="Pfam" id="PF09678">
    <property type="entry name" value="Caa3_CtaG"/>
    <property type="match status" value="1"/>
</dbReference>
<keyword evidence="2" id="KW-1003">Cell membrane</keyword>
<feature type="transmembrane region" description="Helical" evidence="7">
    <location>
        <begin position="20"/>
        <end position="44"/>
    </location>
</feature>
<feature type="transmembrane region" description="Helical" evidence="7">
    <location>
        <begin position="319"/>
        <end position="337"/>
    </location>
</feature>
<accession>A0ABP9Q4X8</accession>
<evidence type="ECO:0000256" key="4">
    <source>
        <dbReference type="ARBA" id="ARBA00022989"/>
    </source>
</evidence>
<feature type="transmembrane region" description="Helical" evidence="7">
    <location>
        <begin position="104"/>
        <end position="122"/>
    </location>
</feature>
<evidence type="ECO:0000256" key="7">
    <source>
        <dbReference type="SAM" id="Phobius"/>
    </source>
</evidence>
<dbReference type="InterPro" id="IPR008457">
    <property type="entry name" value="Cu-R_CopD_dom"/>
</dbReference>
<feature type="transmembrane region" description="Helical" evidence="7">
    <location>
        <begin position="142"/>
        <end position="164"/>
    </location>
</feature>
<gene>
    <name evidence="9" type="ORF">GCM10023321_31710</name>
</gene>
<comment type="subcellular location">
    <subcellularLocation>
        <location evidence="1">Cell membrane</location>
        <topology evidence="1">Multi-pass membrane protein</topology>
    </subcellularLocation>
</comment>
<dbReference type="Proteomes" id="UP001428817">
    <property type="component" value="Unassembled WGS sequence"/>
</dbReference>
<reference evidence="10" key="1">
    <citation type="journal article" date="2019" name="Int. J. Syst. Evol. Microbiol.">
        <title>The Global Catalogue of Microorganisms (GCM) 10K type strain sequencing project: providing services to taxonomists for standard genome sequencing and annotation.</title>
        <authorList>
            <consortium name="The Broad Institute Genomics Platform"/>
            <consortium name="The Broad Institute Genome Sequencing Center for Infectious Disease"/>
            <person name="Wu L."/>
            <person name="Ma J."/>
        </authorList>
    </citation>
    <scope>NUCLEOTIDE SEQUENCE [LARGE SCALE GENOMIC DNA]</scope>
    <source>
        <strain evidence="10">JCM 18303</strain>
    </source>
</reference>
<feature type="transmembrane region" description="Helical" evidence="7">
    <location>
        <begin position="64"/>
        <end position="84"/>
    </location>
</feature>
<feature type="transmembrane region" description="Helical" evidence="7">
    <location>
        <begin position="411"/>
        <end position="432"/>
    </location>
</feature>
<feature type="transmembrane region" description="Helical" evidence="7">
    <location>
        <begin position="611"/>
        <end position="631"/>
    </location>
</feature>
<dbReference type="InterPro" id="IPR032694">
    <property type="entry name" value="CopC/D"/>
</dbReference>
<name>A0ABP9Q4X8_9PSEU</name>
<evidence type="ECO:0000256" key="5">
    <source>
        <dbReference type="ARBA" id="ARBA00023136"/>
    </source>
</evidence>
<keyword evidence="5 7" id="KW-0472">Membrane</keyword>
<feature type="region of interest" description="Disordered" evidence="6">
    <location>
        <begin position="665"/>
        <end position="706"/>
    </location>
</feature>
<feature type="domain" description="Copper resistance protein D" evidence="8">
    <location>
        <begin position="242"/>
        <end position="337"/>
    </location>
</feature>
<feature type="transmembrane region" description="Helical" evidence="7">
    <location>
        <begin position="444"/>
        <end position="464"/>
    </location>
</feature>
<evidence type="ECO:0000313" key="9">
    <source>
        <dbReference type="EMBL" id="GAA5156263.1"/>
    </source>
</evidence>
<evidence type="ECO:0000259" key="8">
    <source>
        <dbReference type="Pfam" id="PF05425"/>
    </source>
</evidence>
<evidence type="ECO:0000313" key="10">
    <source>
        <dbReference type="Proteomes" id="UP001428817"/>
    </source>
</evidence>
<dbReference type="RefSeq" id="WP_185064186.1">
    <property type="nucleotide sequence ID" value="NZ_BAABJP010000010.1"/>
</dbReference>
<keyword evidence="4 7" id="KW-1133">Transmembrane helix</keyword>
<evidence type="ECO:0000256" key="6">
    <source>
        <dbReference type="SAM" id="MobiDB-lite"/>
    </source>
</evidence>
<feature type="transmembrane region" description="Helical" evidence="7">
    <location>
        <begin position="278"/>
        <end position="298"/>
    </location>
</feature>
<keyword evidence="10" id="KW-1185">Reference proteome</keyword>
<organism evidence="9 10">
    <name type="scientific">Pseudonocardia eucalypti</name>
    <dbReference type="NCBI Taxonomy" id="648755"/>
    <lineage>
        <taxon>Bacteria</taxon>
        <taxon>Bacillati</taxon>
        <taxon>Actinomycetota</taxon>
        <taxon>Actinomycetes</taxon>
        <taxon>Pseudonocardiales</taxon>
        <taxon>Pseudonocardiaceae</taxon>
        <taxon>Pseudonocardia</taxon>
    </lineage>
</organism>
<dbReference type="EMBL" id="BAABJP010000010">
    <property type="protein sequence ID" value="GAA5156263.1"/>
    <property type="molecule type" value="Genomic_DNA"/>
</dbReference>
<sequence>MVHSEQKAVGSTRSGQPALVAIGVGLAAFVAAGLTAFSGTPIAQALGLPDPGALTTYGLPVVRTLTEIAAVLTVGGLLVAAFLVAPERNGYLDVTGYRALRGAAHAAGCWTLGALLMVPLTVSDGLGRPVTDVLGFSRLVAIVPRLDVATSWLVTAGFALAVFAGCRMALSWGASVVLLAIAVAGLLPVAATGHSAAGGSHDVATNSLMLHVVAAALWVGGLAGVLGLAARRAEAAERLPTAITRFSGLALVCWLVMAGSGLLNALVRIPLADLVGTYYGALILAKTVALLVLGAIGYQQRRRAVAEAAAGRGRPLLRLGSVEVLVMFATMGLAVALGRSAPPVRGVASPSRAEVVIGYDLAGPPTLLRILFDWRFDLLFGTAALVAAGLYLRWVLRLAARGDRWPAGRTASWLVGCAMVVFATSSGIGRYAPAMFSMHMAQHMIMAMLAPILLVLGGPVTLALRALPPAGRDGDPGAREWLQSALHSPLARWVSHPLLALALFVGTYYALYFSGLFEYALPSHPAHLLMLLHFTLTGMLFFWLVIGVDPVPRRLPPVARLGLVFASVPFHAFFGVVLMSSKDVIGREYYGGLALPWVPNLLADQKLGGGLAWASGELPLLIVVVALVVQWSRIDERSARRADRRAELDGDADLVAYNAMLRRMAGGADPSEPPAAGGEGSGSKPGDADPVRPGGVEQRGSGTAGG</sequence>
<keyword evidence="3 7" id="KW-0812">Transmembrane</keyword>
<dbReference type="PANTHER" id="PTHR34820:SF4">
    <property type="entry name" value="INNER MEMBRANE PROTEIN YEBZ"/>
    <property type="match status" value="1"/>
</dbReference>
<feature type="transmembrane region" description="Helical" evidence="7">
    <location>
        <begin position="558"/>
        <end position="579"/>
    </location>
</feature>
<feature type="transmembrane region" description="Helical" evidence="7">
    <location>
        <begin position="378"/>
        <end position="399"/>
    </location>
</feature>
<feature type="transmembrane region" description="Helical" evidence="7">
    <location>
        <begin position="526"/>
        <end position="546"/>
    </location>
</feature>